<protein>
    <submittedName>
        <fullName evidence="2">Unnamed protein product</fullName>
    </submittedName>
</protein>
<dbReference type="Gene3D" id="3.90.550.20">
    <property type="match status" value="1"/>
</dbReference>
<dbReference type="AlphaFoldDB" id="A0A9W6T147"/>
<name>A0A9W6T147_CANBO</name>
<dbReference type="SUPFAM" id="SSF53448">
    <property type="entry name" value="Nucleotide-diphospho-sugar transferases"/>
    <property type="match status" value="1"/>
</dbReference>
<reference evidence="2" key="1">
    <citation type="submission" date="2023-04" db="EMBL/GenBank/DDBJ databases">
        <title>Candida boidinii NBRC 10035.</title>
        <authorList>
            <person name="Ichikawa N."/>
            <person name="Sato H."/>
            <person name="Tonouchi N."/>
        </authorList>
    </citation>
    <scope>NUCLEOTIDE SEQUENCE</scope>
    <source>
        <strain evidence="2">NBRC 10035</strain>
    </source>
</reference>
<sequence>MGGLNSAISFAKTYKYAILSVVSIFILLDLIVHGSESVISSSINDIEYDKYLPSGVNSITDNINSNYLKKVPKLNYKDKLSIEKRLKYFFIYSPGNEIENNVFQMWELPTSDKKFPKDTKDLMDSWKNSNSGSVYQFLTIEQAQEKITEVLKAAVPEVVEALNLLPSNRLKYEFLKYLLVYCFGGCYADIDTKDLVSIRDWYNPRLVPARFYTAVMSDPNDYRWDQLYNRRLTFSNAIFVGKAHHPFLAKLIGTITYVIHAKKNDISKIDWEDVNDSVDSNGEPTVFFTGPSMYTDSLFEYMNSVKNAIHVKVAKSYRNEEPVAIVGPEVPSTQRFSYKQFSGILAPSQVDDIVVLPQIAFQGALVKGEEYQEYSKFNYATCNDLTAWSYTPKMGLSNQVA</sequence>
<dbReference type="GO" id="GO:0006487">
    <property type="term" value="P:protein N-linked glycosylation"/>
    <property type="evidence" value="ECO:0007669"/>
    <property type="project" value="TreeGrafter"/>
</dbReference>
<dbReference type="GO" id="GO:0000009">
    <property type="term" value="F:alpha-1,6-mannosyltransferase activity"/>
    <property type="evidence" value="ECO:0007669"/>
    <property type="project" value="InterPro"/>
</dbReference>
<dbReference type="GO" id="GO:0000136">
    <property type="term" value="C:mannan polymerase complex"/>
    <property type="evidence" value="ECO:0007669"/>
    <property type="project" value="TreeGrafter"/>
</dbReference>
<dbReference type="OrthoDB" id="409543at2759"/>
<accession>A0A9W6T147</accession>
<comment type="caution">
    <text evidence="2">The sequence shown here is derived from an EMBL/GenBank/DDBJ whole genome shotgun (WGS) entry which is preliminary data.</text>
</comment>
<evidence type="ECO:0000313" key="2">
    <source>
        <dbReference type="EMBL" id="GME70891.1"/>
    </source>
</evidence>
<dbReference type="InterPro" id="IPR029044">
    <property type="entry name" value="Nucleotide-diphossugar_trans"/>
</dbReference>
<dbReference type="InterPro" id="IPR039367">
    <property type="entry name" value="Och1-like"/>
</dbReference>
<dbReference type="Pfam" id="PF04488">
    <property type="entry name" value="Gly_transf_sug"/>
    <property type="match status" value="1"/>
</dbReference>
<evidence type="ECO:0000313" key="3">
    <source>
        <dbReference type="Proteomes" id="UP001165120"/>
    </source>
</evidence>
<gene>
    <name evidence="2" type="ORF">Cboi02_000300000</name>
</gene>
<organism evidence="2 3">
    <name type="scientific">Candida boidinii</name>
    <name type="common">Yeast</name>
    <dbReference type="NCBI Taxonomy" id="5477"/>
    <lineage>
        <taxon>Eukaryota</taxon>
        <taxon>Fungi</taxon>
        <taxon>Dikarya</taxon>
        <taxon>Ascomycota</taxon>
        <taxon>Saccharomycotina</taxon>
        <taxon>Pichiomycetes</taxon>
        <taxon>Pichiales</taxon>
        <taxon>Pichiaceae</taxon>
        <taxon>Ogataea</taxon>
        <taxon>Ogataea/Candida clade</taxon>
    </lineage>
</organism>
<dbReference type="Proteomes" id="UP001165120">
    <property type="component" value="Unassembled WGS sequence"/>
</dbReference>
<evidence type="ECO:0000256" key="1">
    <source>
        <dbReference type="ARBA" id="ARBA00009003"/>
    </source>
</evidence>
<dbReference type="InterPro" id="IPR007577">
    <property type="entry name" value="GlycoTrfase_DXD_sugar-bd_CS"/>
</dbReference>
<keyword evidence="3" id="KW-1185">Reference proteome</keyword>
<dbReference type="EMBL" id="BSXN01000973">
    <property type="protein sequence ID" value="GME70891.1"/>
    <property type="molecule type" value="Genomic_DNA"/>
</dbReference>
<dbReference type="PANTHER" id="PTHR31834">
    <property type="entry name" value="INITIATION-SPECIFIC ALPHA-1,6-MANNOSYLTRANSFERASE"/>
    <property type="match status" value="1"/>
</dbReference>
<dbReference type="PANTHER" id="PTHR31834:SF1">
    <property type="entry name" value="INITIATION-SPECIFIC ALPHA-1,6-MANNOSYLTRANSFERASE"/>
    <property type="match status" value="1"/>
</dbReference>
<proteinExistence type="inferred from homology"/>
<comment type="similarity">
    <text evidence="1">Belongs to the glycosyltransferase 32 family.</text>
</comment>